<dbReference type="Gene3D" id="3.40.50.150">
    <property type="entry name" value="Vaccinia Virus protein VP39"/>
    <property type="match status" value="1"/>
</dbReference>
<dbReference type="HOGENOM" id="CLU_1010491_0_0_2"/>
<organism evidence="1">
    <name type="scientific">Candidatus Nitrosarchaeum limnium SFB1</name>
    <dbReference type="NCBI Taxonomy" id="886738"/>
    <lineage>
        <taxon>Archaea</taxon>
        <taxon>Nitrososphaerota</taxon>
        <taxon>Nitrososphaeria</taxon>
        <taxon>Nitrosopumilales</taxon>
        <taxon>Nitrosopumilaceae</taxon>
        <taxon>Nitrosarchaeum</taxon>
    </lineage>
</organism>
<dbReference type="SUPFAM" id="SSF53335">
    <property type="entry name" value="S-adenosyl-L-methionine-dependent methyltransferases"/>
    <property type="match status" value="1"/>
</dbReference>
<evidence type="ECO:0008006" key="2">
    <source>
        <dbReference type="Google" id="ProtNLM"/>
    </source>
</evidence>
<dbReference type="Proteomes" id="UP000004348">
    <property type="component" value="Chromosome"/>
</dbReference>
<proteinExistence type="predicted"/>
<dbReference type="AlphaFoldDB" id="F3KMV7"/>
<gene>
    <name evidence="1" type="ORF">Nlim_1997</name>
</gene>
<sequence>MPIVLSKVNYITNTKLNIDFLNSEIILMLNSEIIKNNIFRYNFFKNILNGNVFDHQSNTFTTYNSAKILLENNVTEVYSCNDESIKEFNLRKKDNNKNISFITINNKNFDSYFDNIISFENLNQENFSKYIETYFKFLKNHGTLIIAVLNKKYKNFNKIQSMNEFSIEDLRNKLNSKFKIIDIYSQRFIEKSHITQRNSFSKNLRMKLANILKKIDKNRHLYIKYIQKNMSKIDSFKANIEKIPDEDFIPKKYDEKIQPLFLIIVCKKYQDTKNR</sequence>
<evidence type="ECO:0000313" key="1">
    <source>
        <dbReference type="EMBL" id="EGG41190.1"/>
    </source>
</evidence>
<accession>F3KMV7</accession>
<comment type="caution">
    <text evidence="1">The sequence shown here is derived from an EMBL/GenBank/DDBJ whole genome shotgun (WGS) entry which is preliminary data.</text>
</comment>
<reference evidence="1" key="1">
    <citation type="journal article" date="2011" name="PLoS ONE">
        <title>Genome of a low-salinity ammonia-oxidizing archaeon determined by single-cell and metagenomic analysis.</title>
        <authorList>
            <person name="Blainey P.C."/>
            <person name="Mosier A.C."/>
            <person name="Potanina A."/>
            <person name="Francis C.A."/>
            <person name="Quake S.R."/>
        </authorList>
    </citation>
    <scope>NUCLEOTIDE SEQUENCE [LARGE SCALE GENOMIC DNA]</scope>
    <source>
        <strain evidence="1">SFB1</strain>
    </source>
</reference>
<dbReference type="InterPro" id="IPR029063">
    <property type="entry name" value="SAM-dependent_MTases_sf"/>
</dbReference>
<protein>
    <recommendedName>
        <fullName evidence="2">Methyltransferase type 11 domain-containing protein</fullName>
    </recommendedName>
</protein>
<name>F3KMV7_9ARCH</name>
<dbReference type="EMBL" id="AEGP01000066">
    <property type="protein sequence ID" value="EGG41190.1"/>
    <property type="molecule type" value="Genomic_DNA"/>
</dbReference>